<dbReference type="Proteomes" id="UP001601058">
    <property type="component" value="Unassembled WGS sequence"/>
</dbReference>
<evidence type="ECO:0000313" key="4">
    <source>
        <dbReference type="Proteomes" id="UP001601058"/>
    </source>
</evidence>
<dbReference type="InterPro" id="IPR012361">
    <property type="entry name" value="GalT_short"/>
</dbReference>
<dbReference type="EMBL" id="JBIACJ010000004">
    <property type="protein sequence ID" value="MFE8696634.1"/>
    <property type="molecule type" value="Genomic_DNA"/>
</dbReference>
<comment type="caution">
    <text evidence="3">The sequence shown here is derived from an EMBL/GenBank/DDBJ whole genome shotgun (WGS) entry which is preliminary data.</text>
</comment>
<dbReference type="SUPFAM" id="SSF54197">
    <property type="entry name" value="HIT-like"/>
    <property type="match status" value="1"/>
</dbReference>
<accession>A0ABW6JXQ0</accession>
<sequence length="254" mass="29369">MTKTHLLFNTGIGQQKPNSIRNKELSCPFCDRDQLNDILAVDGSIILLKNKYPVLENTYQTVLIETDQCDGELSTYPDEHLFKLIRFGLTHWLEMTQTGEFQSVIFFKNHGPLSGGTIAHPHMQIIGLQEINYKEKVEARDFDGIVIDEKNGTVFSISTAPRVGFYEFNVKLADIMDITAFAKYIQIAAHYLLHAFPFKCSSYNLFFYELDGHIYAKIIPRFITTPLFIGYFIPQVPNNMEWMKSDIQEKYFRK</sequence>
<feature type="domain" description="DUF4931" evidence="1">
    <location>
        <begin position="8"/>
        <end position="131"/>
    </location>
</feature>
<dbReference type="InterPro" id="IPR049285">
    <property type="entry name" value="DUF4931_C"/>
</dbReference>
<dbReference type="InterPro" id="IPR046322">
    <property type="entry name" value="DUF4931"/>
</dbReference>
<keyword evidence="4" id="KW-1185">Reference proteome</keyword>
<evidence type="ECO:0000259" key="1">
    <source>
        <dbReference type="Pfam" id="PF16285"/>
    </source>
</evidence>
<organism evidence="3 4">
    <name type="scientific">Cytobacillus mangrovibacter</name>
    <dbReference type="NCBI Taxonomy" id="3299024"/>
    <lineage>
        <taxon>Bacteria</taxon>
        <taxon>Bacillati</taxon>
        <taxon>Bacillota</taxon>
        <taxon>Bacilli</taxon>
        <taxon>Bacillales</taxon>
        <taxon>Bacillaceae</taxon>
        <taxon>Cytobacillus</taxon>
    </lineage>
</organism>
<dbReference type="RefSeq" id="WP_389218958.1">
    <property type="nucleotide sequence ID" value="NZ_JBIACJ010000004.1"/>
</dbReference>
<evidence type="ECO:0000259" key="2">
    <source>
        <dbReference type="Pfam" id="PF20956"/>
    </source>
</evidence>
<dbReference type="Gene3D" id="3.30.428.10">
    <property type="entry name" value="HIT-like"/>
    <property type="match status" value="1"/>
</dbReference>
<proteinExistence type="predicted"/>
<evidence type="ECO:0000313" key="3">
    <source>
        <dbReference type="EMBL" id="MFE8696634.1"/>
    </source>
</evidence>
<dbReference type="InterPro" id="IPR036265">
    <property type="entry name" value="HIT-like_sf"/>
</dbReference>
<dbReference type="Pfam" id="PF20956">
    <property type="entry name" value="DUF4931_C"/>
    <property type="match status" value="1"/>
</dbReference>
<reference evidence="3 4" key="1">
    <citation type="submission" date="2024-08" db="EMBL/GenBank/DDBJ databases">
        <title>Two novel Cytobacillus novel species.</title>
        <authorList>
            <person name="Liu G."/>
        </authorList>
    </citation>
    <scope>NUCLEOTIDE SEQUENCE [LARGE SCALE GENOMIC DNA]</scope>
    <source>
        <strain evidence="3 4">FJAT-53684</strain>
    </source>
</reference>
<protein>
    <submittedName>
        <fullName evidence="3">DUF4931 domain-containing protein</fullName>
    </submittedName>
</protein>
<name>A0ABW6JXQ0_9BACI</name>
<gene>
    <name evidence="3" type="ORF">ACFYKT_09830</name>
</gene>
<dbReference type="PIRSF" id="PIRSF031505">
    <property type="entry name" value="GalT_short"/>
    <property type="match status" value="1"/>
</dbReference>
<dbReference type="Pfam" id="PF16285">
    <property type="entry name" value="DUF4931_N"/>
    <property type="match status" value="1"/>
</dbReference>
<feature type="domain" description="DUF4931" evidence="2">
    <location>
        <begin position="135"/>
        <end position="252"/>
    </location>
</feature>